<feature type="transmembrane region" description="Helical" evidence="1">
    <location>
        <begin position="202"/>
        <end position="228"/>
    </location>
</feature>
<organism evidence="2 3">
    <name type="scientific">Caenorhabditis angaria</name>
    <dbReference type="NCBI Taxonomy" id="860376"/>
    <lineage>
        <taxon>Eukaryota</taxon>
        <taxon>Metazoa</taxon>
        <taxon>Ecdysozoa</taxon>
        <taxon>Nematoda</taxon>
        <taxon>Chromadorea</taxon>
        <taxon>Rhabditida</taxon>
        <taxon>Rhabditina</taxon>
        <taxon>Rhabditomorpha</taxon>
        <taxon>Rhabditoidea</taxon>
        <taxon>Rhabditidae</taxon>
        <taxon>Peloderinae</taxon>
        <taxon>Caenorhabditis</taxon>
    </lineage>
</organism>
<dbReference type="Proteomes" id="UP001152747">
    <property type="component" value="Unassembled WGS sequence"/>
</dbReference>
<keyword evidence="1" id="KW-0472">Membrane</keyword>
<feature type="transmembrane region" description="Helical" evidence="1">
    <location>
        <begin position="147"/>
        <end position="166"/>
    </location>
</feature>
<comment type="caution">
    <text evidence="2">The sequence shown here is derived from an EMBL/GenBank/DDBJ whole genome shotgun (WGS) entry which is preliminary data.</text>
</comment>
<dbReference type="InterPro" id="IPR019422">
    <property type="entry name" value="7TM_GPCR_serpentine_rcpt_Srh"/>
</dbReference>
<dbReference type="AlphaFoldDB" id="A0A9P1N4G4"/>
<dbReference type="InterPro" id="IPR053220">
    <property type="entry name" value="Nematode_rcpt-like_serp_H"/>
</dbReference>
<accession>A0A9P1N4G4</accession>
<evidence type="ECO:0000313" key="3">
    <source>
        <dbReference type="Proteomes" id="UP001152747"/>
    </source>
</evidence>
<feature type="transmembrane region" description="Helical" evidence="1">
    <location>
        <begin position="104"/>
        <end position="126"/>
    </location>
</feature>
<name>A0A9P1N4G4_9PELO</name>
<feature type="transmembrane region" description="Helical" evidence="1">
    <location>
        <begin position="287"/>
        <end position="306"/>
    </location>
</feature>
<proteinExistence type="predicted"/>
<sequence>MEAYLLNNYTKCPPTTLLESNEFQVIIFRTLSIITFPSFVYGVYLILYVTPESMKNVKNTLMFVHICTFIFDAIVNCLVQPYFLLPTTALYLNGILWVYLGLPFHFICWIAQYSMYCLGMSIIYLFQSRHSMIITVKYRMTKTSTKIIYYTIGYFVGAIGMASYHFQDFDNEEVELQFLQTVYPCPPIEYFDKNTFVVTNNMMVIVIGQCIVIFYAFAHAIFWIFSSVYQLTKKTAKISKHTREMQLKFLKAVSIQISVPLLAIMCPGTGMTIMIAASQKSQLMNNIIISACGLHGLMSNLCLIFVQRAYRDFTFRCFNRNRMFSKVSIVIIHTDVL</sequence>
<dbReference type="EMBL" id="CANHGI010000004">
    <property type="protein sequence ID" value="CAI5447610.1"/>
    <property type="molecule type" value="Genomic_DNA"/>
</dbReference>
<keyword evidence="1" id="KW-0812">Transmembrane</keyword>
<gene>
    <name evidence="2" type="ORF">CAMP_LOCUS10247</name>
</gene>
<feature type="transmembrane region" description="Helical" evidence="1">
    <location>
        <begin position="61"/>
        <end position="84"/>
    </location>
</feature>
<dbReference type="Pfam" id="PF10318">
    <property type="entry name" value="7TM_GPCR_Srh"/>
    <property type="match status" value="1"/>
</dbReference>
<keyword evidence="3" id="KW-1185">Reference proteome</keyword>
<dbReference type="PANTHER" id="PTHR22941">
    <property type="entry name" value="SERPENTINE RECEPTOR"/>
    <property type="match status" value="1"/>
</dbReference>
<evidence type="ECO:0000256" key="1">
    <source>
        <dbReference type="SAM" id="Phobius"/>
    </source>
</evidence>
<protein>
    <submittedName>
        <fullName evidence="2">Uncharacterized protein</fullName>
    </submittedName>
</protein>
<feature type="transmembrane region" description="Helical" evidence="1">
    <location>
        <begin position="249"/>
        <end position="275"/>
    </location>
</feature>
<feature type="transmembrane region" description="Helical" evidence="1">
    <location>
        <begin position="26"/>
        <end position="49"/>
    </location>
</feature>
<evidence type="ECO:0000313" key="2">
    <source>
        <dbReference type="EMBL" id="CAI5447610.1"/>
    </source>
</evidence>
<keyword evidence="1" id="KW-1133">Transmembrane helix</keyword>
<reference evidence="2" key="1">
    <citation type="submission" date="2022-11" db="EMBL/GenBank/DDBJ databases">
        <authorList>
            <person name="Kikuchi T."/>
        </authorList>
    </citation>
    <scope>NUCLEOTIDE SEQUENCE</scope>
    <source>
        <strain evidence="2">PS1010</strain>
    </source>
</reference>
<dbReference type="PANTHER" id="PTHR22941:SF2">
    <property type="entry name" value="SERPENTINE RECEPTOR, CLASS H-RELATED"/>
    <property type="match status" value="1"/>
</dbReference>